<name>A0A2P2P304_RHIMU</name>
<accession>A0A2P2P304</accession>
<proteinExistence type="predicted"/>
<keyword evidence="1" id="KW-0472">Membrane</keyword>
<evidence type="ECO:0000256" key="1">
    <source>
        <dbReference type="SAM" id="Phobius"/>
    </source>
</evidence>
<sequence length="74" mass="8036">MDRQCSVAFVFFDSDGFAGWLLALLLLLSLLLVIHACSIKVSGACASTSVPWVSLLNTVFDCVSLFIGSLFYEL</sequence>
<reference evidence="2" key="1">
    <citation type="submission" date="2018-02" db="EMBL/GenBank/DDBJ databases">
        <title>Rhizophora mucronata_Transcriptome.</title>
        <authorList>
            <person name="Meera S.P."/>
            <person name="Sreeshan A."/>
            <person name="Augustine A."/>
        </authorList>
    </citation>
    <scope>NUCLEOTIDE SEQUENCE</scope>
    <source>
        <tissue evidence="2">Leaf</tissue>
    </source>
</reference>
<dbReference type="AlphaFoldDB" id="A0A2P2P304"/>
<feature type="transmembrane region" description="Helical" evidence="1">
    <location>
        <begin position="17"/>
        <end position="38"/>
    </location>
</feature>
<feature type="transmembrane region" description="Helical" evidence="1">
    <location>
        <begin position="50"/>
        <end position="72"/>
    </location>
</feature>
<evidence type="ECO:0000313" key="2">
    <source>
        <dbReference type="EMBL" id="MBX49107.1"/>
    </source>
</evidence>
<organism evidence="2">
    <name type="scientific">Rhizophora mucronata</name>
    <name type="common">Asiatic mangrove</name>
    <dbReference type="NCBI Taxonomy" id="61149"/>
    <lineage>
        <taxon>Eukaryota</taxon>
        <taxon>Viridiplantae</taxon>
        <taxon>Streptophyta</taxon>
        <taxon>Embryophyta</taxon>
        <taxon>Tracheophyta</taxon>
        <taxon>Spermatophyta</taxon>
        <taxon>Magnoliopsida</taxon>
        <taxon>eudicotyledons</taxon>
        <taxon>Gunneridae</taxon>
        <taxon>Pentapetalae</taxon>
        <taxon>rosids</taxon>
        <taxon>fabids</taxon>
        <taxon>Malpighiales</taxon>
        <taxon>Rhizophoraceae</taxon>
        <taxon>Rhizophora</taxon>
    </lineage>
</organism>
<keyword evidence="1" id="KW-0812">Transmembrane</keyword>
<protein>
    <submittedName>
        <fullName evidence="2">Uncharacterized protein</fullName>
    </submittedName>
</protein>
<keyword evidence="1" id="KW-1133">Transmembrane helix</keyword>
<dbReference type="EMBL" id="GGEC01068623">
    <property type="protein sequence ID" value="MBX49107.1"/>
    <property type="molecule type" value="Transcribed_RNA"/>
</dbReference>